<evidence type="ECO:0000313" key="1">
    <source>
        <dbReference type="EMBL" id="TLD42325.1"/>
    </source>
</evidence>
<dbReference type="AlphaFoldDB" id="A0A533QC69"/>
<comment type="caution">
    <text evidence="1">The sequence shown here is derived from an EMBL/GenBank/DDBJ whole genome shotgun (WGS) entry which is preliminary data.</text>
</comment>
<reference evidence="1 2" key="1">
    <citation type="submission" date="2019-04" db="EMBL/GenBank/DDBJ databases">
        <title>Genome of a novel bacterium Candidatus Jettenia ecosi reconstructed from metagenome of an anammox bioreactor.</title>
        <authorList>
            <person name="Mardanov A.V."/>
            <person name="Beletsky A.V."/>
            <person name="Ravin N.V."/>
            <person name="Botchkova E.A."/>
            <person name="Litti Y.V."/>
            <person name="Nozhevnikova A.N."/>
        </authorList>
    </citation>
    <scope>NUCLEOTIDE SEQUENCE [LARGE SCALE GENOMIC DNA]</scope>
    <source>
        <strain evidence="1">J2</strain>
    </source>
</reference>
<proteinExistence type="predicted"/>
<evidence type="ECO:0000313" key="2">
    <source>
        <dbReference type="Proteomes" id="UP000319783"/>
    </source>
</evidence>
<name>A0A533QC69_9BACT</name>
<gene>
    <name evidence="1" type="ORF">JETT_1357</name>
</gene>
<organism evidence="1 2">
    <name type="scientific">Candidatus Jettenia ecosi</name>
    <dbReference type="NCBI Taxonomy" id="2494326"/>
    <lineage>
        <taxon>Bacteria</taxon>
        <taxon>Pseudomonadati</taxon>
        <taxon>Planctomycetota</taxon>
        <taxon>Candidatus Brocadiia</taxon>
        <taxon>Candidatus Brocadiales</taxon>
        <taxon>Candidatus Brocadiaceae</taxon>
        <taxon>Candidatus Jettenia</taxon>
    </lineage>
</organism>
<accession>A0A533QC69</accession>
<protein>
    <submittedName>
        <fullName evidence="1">Uncharacterized protein</fullName>
    </submittedName>
</protein>
<dbReference type="EMBL" id="SULG01000022">
    <property type="protein sequence ID" value="TLD42325.1"/>
    <property type="molecule type" value="Genomic_DNA"/>
</dbReference>
<dbReference type="Proteomes" id="UP000319783">
    <property type="component" value="Unassembled WGS sequence"/>
</dbReference>
<sequence>MRDIFPGMLAVIDQGKYIKLYGGKEYTGFPIAATELDEIIDR</sequence>